<dbReference type="Proteomes" id="UP000201535">
    <property type="component" value="Segment"/>
</dbReference>
<keyword evidence="3" id="KW-1185">Reference proteome</keyword>
<dbReference type="KEGG" id="vg:7559137"/>
<organism evidence="2 3">
    <name type="scientific">Potexvirus ecsallii</name>
    <dbReference type="NCBI Taxonomy" id="317027"/>
    <lineage>
        <taxon>Viruses</taxon>
        <taxon>Riboviria</taxon>
        <taxon>Orthornavirae</taxon>
        <taxon>Kitrinoviricota</taxon>
        <taxon>Alsuviricetes</taxon>
        <taxon>Tymovirales</taxon>
        <taxon>Alphaflexiviridae</taxon>
        <taxon>Potexvirus</taxon>
    </lineage>
</organism>
<evidence type="ECO:0000313" key="2">
    <source>
        <dbReference type="EMBL" id="ACN58196.1"/>
    </source>
</evidence>
<feature type="transmembrane region" description="Helical" evidence="1">
    <location>
        <begin position="77"/>
        <end position="95"/>
    </location>
</feature>
<reference evidence="2 3" key="1">
    <citation type="journal article" date="2011" name="Arch. Virol.">
        <title>Molecular characterization of allium virus X, a new potexvirus in the family Alphaflexiviridae, infecting ornamental allium.</title>
        <authorList>
            <person name="Miglino R."/>
            <person name="Druffel K.L."/>
            <person name="van Schadewijk A.R."/>
            <person name="Pappu H.R."/>
        </authorList>
    </citation>
    <scope>NUCLEOTIDE SEQUENCE [LARGE SCALE GENOMIC DNA]</scope>
</reference>
<keyword evidence="1" id="KW-0472">Membrane</keyword>
<evidence type="ECO:0000313" key="3">
    <source>
        <dbReference type="Proteomes" id="UP000201535"/>
    </source>
</evidence>
<accession>C0L9E3</accession>
<proteinExistence type="predicted"/>
<feature type="transmembrane region" description="Helical" evidence="1">
    <location>
        <begin position="17"/>
        <end position="34"/>
    </location>
</feature>
<dbReference type="InterPro" id="IPR001896">
    <property type="entry name" value="Plant_vir_prot"/>
</dbReference>
<dbReference type="EMBL" id="FJ670570">
    <property type="protein sequence ID" value="ACN58196.1"/>
    <property type="molecule type" value="Genomic_RNA"/>
</dbReference>
<sequence>MSSAPIHLTPPPDHSKVFISVVVGVSIALCVFLLNKNYLPHVGDNLHSLPHGGTYCDGTKSINYRGPSHHTSSTTPLWAVIATLTLPLAIFLLNARRTSHHSTLRCGHAACASGLDSTNP</sequence>
<dbReference type="GeneID" id="7559137"/>
<keyword evidence="1" id="KW-0812">Transmembrane</keyword>
<protein>
    <submittedName>
        <fullName evidence="2">Tgb2</fullName>
    </submittedName>
</protein>
<evidence type="ECO:0000256" key="1">
    <source>
        <dbReference type="SAM" id="Phobius"/>
    </source>
</evidence>
<keyword evidence="1" id="KW-1133">Transmembrane helix</keyword>
<dbReference type="OrthoDB" id="20634at10239"/>
<name>C0L9E3_9VIRU</name>
<dbReference type="RefSeq" id="YP_002647029.1">
    <property type="nucleotide sequence ID" value="NC_012211.2"/>
</dbReference>
<dbReference type="Pfam" id="PF01307">
    <property type="entry name" value="Plant_vir_prot"/>
    <property type="match status" value="1"/>
</dbReference>